<dbReference type="Proteomes" id="UP000465601">
    <property type="component" value="Unassembled WGS sequence"/>
</dbReference>
<protein>
    <submittedName>
        <fullName evidence="7">ABC transporter permease</fullName>
    </submittedName>
</protein>
<dbReference type="InterPro" id="IPR052902">
    <property type="entry name" value="ABC-2_transporter"/>
</dbReference>
<comment type="caution">
    <text evidence="7">The sequence shown here is derived from an EMBL/GenBank/DDBJ whole genome shotgun (WGS) entry which is preliminary data.</text>
</comment>
<sequence length="261" mass="28249">MLIFSIAKKVIKGFFRNIVFIPILIGLPLFQMFVISSVFNEIPSPAINPMGSDIVEIILIGKASSLSMIQGFAVTMVVMFTMLTSILLATTEIAEREEKTIARIFSTPIKKSQYIIGSITGQFIILGLSASSLIFLMKMIFKIDFGPSLIGLAIITITVVFVSLAMGMVFSGMFDNSKVASGVMSTIIVVMTFLSGGLTMNTGFGEVSKFTINWWASQGYINLMEGNGITSLSHSLMVLIPLGLALSVLATIVYRREGING</sequence>
<name>A0A833HR10_9FIRM</name>
<dbReference type="EMBL" id="WBZB01000013">
    <property type="protein sequence ID" value="KAB3531506.1"/>
    <property type="molecule type" value="Genomic_DNA"/>
</dbReference>
<dbReference type="InterPro" id="IPR013525">
    <property type="entry name" value="ABC2_TM"/>
</dbReference>
<feature type="transmembrane region" description="Helical" evidence="5">
    <location>
        <begin position="114"/>
        <end position="137"/>
    </location>
</feature>
<dbReference type="PANTHER" id="PTHR43027:SF1">
    <property type="entry name" value="DOXORUBICIN RESISTANCE ABC TRANSPORTER PERMEASE PROTEIN DRRC-RELATED"/>
    <property type="match status" value="1"/>
</dbReference>
<dbReference type="RefSeq" id="WP_151865234.1">
    <property type="nucleotide sequence ID" value="NZ_WBZB01000013.1"/>
</dbReference>
<dbReference type="PANTHER" id="PTHR43027">
    <property type="entry name" value="DOXORUBICIN RESISTANCE ABC TRANSPORTER PERMEASE PROTEIN DRRC-RELATED"/>
    <property type="match status" value="1"/>
</dbReference>
<feature type="transmembrane region" description="Helical" evidence="5">
    <location>
        <begin position="149"/>
        <end position="170"/>
    </location>
</feature>
<evidence type="ECO:0000256" key="1">
    <source>
        <dbReference type="ARBA" id="ARBA00004141"/>
    </source>
</evidence>
<dbReference type="Pfam" id="PF12698">
    <property type="entry name" value="ABC2_membrane_3"/>
    <property type="match status" value="1"/>
</dbReference>
<feature type="transmembrane region" description="Helical" evidence="5">
    <location>
        <begin position="182"/>
        <end position="200"/>
    </location>
</feature>
<dbReference type="GO" id="GO:0140359">
    <property type="term" value="F:ABC-type transporter activity"/>
    <property type="evidence" value="ECO:0007669"/>
    <property type="project" value="InterPro"/>
</dbReference>
<dbReference type="GO" id="GO:0016020">
    <property type="term" value="C:membrane"/>
    <property type="evidence" value="ECO:0007669"/>
    <property type="project" value="UniProtKB-SubCell"/>
</dbReference>
<proteinExistence type="predicted"/>
<dbReference type="OrthoDB" id="1952619at2"/>
<organism evidence="7 8">
    <name type="scientific">Alkaliphilus serpentinus</name>
    <dbReference type="NCBI Taxonomy" id="1482731"/>
    <lineage>
        <taxon>Bacteria</taxon>
        <taxon>Bacillati</taxon>
        <taxon>Bacillota</taxon>
        <taxon>Clostridia</taxon>
        <taxon>Peptostreptococcales</taxon>
        <taxon>Natronincolaceae</taxon>
        <taxon>Alkaliphilus</taxon>
    </lineage>
</organism>
<dbReference type="AlphaFoldDB" id="A0A833HR10"/>
<keyword evidence="8" id="KW-1185">Reference proteome</keyword>
<comment type="subcellular location">
    <subcellularLocation>
        <location evidence="1">Membrane</location>
        <topology evidence="1">Multi-pass membrane protein</topology>
    </subcellularLocation>
</comment>
<keyword evidence="4 5" id="KW-0472">Membrane</keyword>
<evidence type="ECO:0000256" key="2">
    <source>
        <dbReference type="ARBA" id="ARBA00022692"/>
    </source>
</evidence>
<evidence type="ECO:0000313" key="7">
    <source>
        <dbReference type="EMBL" id="KAB3531506.1"/>
    </source>
</evidence>
<feature type="transmembrane region" description="Helical" evidence="5">
    <location>
        <begin position="18"/>
        <end position="39"/>
    </location>
</feature>
<evidence type="ECO:0000259" key="6">
    <source>
        <dbReference type="Pfam" id="PF12698"/>
    </source>
</evidence>
<evidence type="ECO:0000256" key="5">
    <source>
        <dbReference type="SAM" id="Phobius"/>
    </source>
</evidence>
<feature type="domain" description="ABC-2 type transporter transmembrane" evidence="6">
    <location>
        <begin position="58"/>
        <end position="251"/>
    </location>
</feature>
<evidence type="ECO:0000313" key="8">
    <source>
        <dbReference type="Proteomes" id="UP000465601"/>
    </source>
</evidence>
<evidence type="ECO:0000256" key="4">
    <source>
        <dbReference type="ARBA" id="ARBA00023136"/>
    </source>
</evidence>
<feature type="transmembrane region" description="Helical" evidence="5">
    <location>
        <begin position="72"/>
        <end position="94"/>
    </location>
</feature>
<keyword evidence="3 5" id="KW-1133">Transmembrane helix</keyword>
<evidence type="ECO:0000256" key="3">
    <source>
        <dbReference type="ARBA" id="ARBA00022989"/>
    </source>
</evidence>
<reference evidence="7 8" key="1">
    <citation type="submission" date="2019-10" db="EMBL/GenBank/DDBJ databases">
        <title>Alkaliphilus serpentinus sp. nov. and Alkaliphilus pronyensis sp. nov., two novel anaerobic alkaliphilic species isolated from the serpentinized-hosted hydrothermal field of the Prony Bay (New Caledonia).</title>
        <authorList>
            <person name="Postec A."/>
        </authorList>
    </citation>
    <scope>NUCLEOTIDE SEQUENCE [LARGE SCALE GENOMIC DNA]</scope>
    <source>
        <strain evidence="7 8">LacT</strain>
    </source>
</reference>
<gene>
    <name evidence="7" type="ORF">F8153_04845</name>
</gene>
<accession>A0A833HR10</accession>
<keyword evidence="2 5" id="KW-0812">Transmembrane</keyword>
<feature type="transmembrane region" description="Helical" evidence="5">
    <location>
        <begin position="232"/>
        <end position="254"/>
    </location>
</feature>